<accession>A0A1M5YQ16</accession>
<sequence>MSVTDTNFQIDFNAPAVLRKWPSIKNERVSSSLGASPYLVAEGTLDECMRQFMAKPINQHHLYEIHTAPQSDVVSAILSAKHIVEGSVARFPLMVKDLERRCQNIISSEAS</sequence>
<dbReference type="EMBL" id="LT670817">
    <property type="protein sequence ID" value="SHI13633.1"/>
    <property type="molecule type" value="Genomic_DNA"/>
</dbReference>
<gene>
    <name evidence="1" type="ORF">SAMN05443248_8568</name>
</gene>
<dbReference type="AlphaFoldDB" id="A0A1M5YQ16"/>
<evidence type="ECO:0000313" key="1">
    <source>
        <dbReference type="EMBL" id="SHI13633.1"/>
    </source>
</evidence>
<reference evidence="1 2" key="1">
    <citation type="submission" date="2016-11" db="EMBL/GenBank/DDBJ databases">
        <authorList>
            <person name="Jaros S."/>
            <person name="Januszkiewicz K."/>
            <person name="Wedrychowicz H."/>
        </authorList>
    </citation>
    <scope>NUCLEOTIDE SEQUENCE [LARGE SCALE GENOMIC DNA]</scope>
    <source>
        <strain evidence="1 2">GAS138</strain>
    </source>
</reference>
<name>A0A1M5YQ16_9BRAD</name>
<protein>
    <submittedName>
        <fullName evidence="1">Uncharacterized protein</fullName>
    </submittedName>
</protein>
<evidence type="ECO:0000313" key="2">
    <source>
        <dbReference type="Proteomes" id="UP000189796"/>
    </source>
</evidence>
<proteinExistence type="predicted"/>
<dbReference type="Proteomes" id="UP000189796">
    <property type="component" value="Chromosome I"/>
</dbReference>
<organism evidence="1 2">
    <name type="scientific">Bradyrhizobium erythrophlei</name>
    <dbReference type="NCBI Taxonomy" id="1437360"/>
    <lineage>
        <taxon>Bacteria</taxon>
        <taxon>Pseudomonadati</taxon>
        <taxon>Pseudomonadota</taxon>
        <taxon>Alphaproteobacteria</taxon>
        <taxon>Hyphomicrobiales</taxon>
        <taxon>Nitrobacteraceae</taxon>
        <taxon>Bradyrhizobium</taxon>
    </lineage>
</organism>